<evidence type="ECO:0000313" key="3">
    <source>
        <dbReference type="Proteomes" id="UP000271003"/>
    </source>
</evidence>
<reference evidence="2 3" key="1">
    <citation type="journal article" date="2018" name="Int. J. Syst. Evol. Microbiol.">
        <title>Mesosutterella multiformis gen. nov., sp. nov., a member of the family Sutterellaceae and Sutterella megalosphaeroides sp. nov., isolated from human faeces.</title>
        <authorList>
            <person name="Sakamoto M."/>
            <person name="Ikeyama N."/>
            <person name="Kunihiro T."/>
            <person name="Iino T."/>
            <person name="Yuki M."/>
            <person name="Ohkuma M."/>
        </authorList>
    </citation>
    <scope>NUCLEOTIDE SEQUENCE [LARGE SCALE GENOMIC DNA]</scope>
    <source>
        <strain evidence="2 3">6FBBBH3</strain>
    </source>
</reference>
<evidence type="ECO:0000313" key="2">
    <source>
        <dbReference type="EMBL" id="BBF23641.1"/>
    </source>
</evidence>
<name>A0A2Z6IAU4_9BURK</name>
<protein>
    <submittedName>
        <fullName evidence="2">Uncharacterized protein</fullName>
    </submittedName>
</protein>
<keyword evidence="1" id="KW-1133">Transmembrane helix</keyword>
<feature type="transmembrane region" description="Helical" evidence="1">
    <location>
        <begin position="56"/>
        <end position="77"/>
    </location>
</feature>
<keyword evidence="3" id="KW-1185">Reference proteome</keyword>
<dbReference type="KEGG" id="sutt:SUTMEG_15320"/>
<feature type="transmembrane region" description="Helical" evidence="1">
    <location>
        <begin position="24"/>
        <end position="44"/>
    </location>
</feature>
<dbReference type="AlphaFoldDB" id="A0A2Z6IAU4"/>
<organism evidence="2 3">
    <name type="scientific">Sutterella megalosphaeroides</name>
    <dbReference type="NCBI Taxonomy" id="2494234"/>
    <lineage>
        <taxon>Bacteria</taxon>
        <taxon>Pseudomonadati</taxon>
        <taxon>Pseudomonadota</taxon>
        <taxon>Betaproteobacteria</taxon>
        <taxon>Burkholderiales</taxon>
        <taxon>Sutterellaceae</taxon>
        <taxon>Sutterella</taxon>
    </lineage>
</organism>
<accession>A0A2Z6IAU4</accession>
<feature type="transmembrane region" description="Helical" evidence="1">
    <location>
        <begin position="99"/>
        <end position="120"/>
    </location>
</feature>
<keyword evidence="1" id="KW-0472">Membrane</keyword>
<dbReference type="Proteomes" id="UP000271003">
    <property type="component" value="Chromosome"/>
</dbReference>
<gene>
    <name evidence="2" type="ORF">SUTMEG_15320</name>
</gene>
<dbReference type="EMBL" id="AP018786">
    <property type="protein sequence ID" value="BBF23641.1"/>
    <property type="molecule type" value="Genomic_DNA"/>
</dbReference>
<evidence type="ECO:0000256" key="1">
    <source>
        <dbReference type="SAM" id="Phobius"/>
    </source>
</evidence>
<proteinExistence type="predicted"/>
<sequence>MLLSVVRRPHFFLPHTVPTSMARLYNTLLTALPFLIPIVVLMIARLRPPAWKPQRIFLRLSLGLYFAALGCYAANAVEEGTPMAFFGAFYGTIPDKTPLVFWGYGFVILAIVAMFFVVNWDTVRLFTQRKNASASDERSNGQTK</sequence>
<keyword evidence="1" id="KW-0812">Transmembrane</keyword>